<dbReference type="EMBL" id="BT121315">
    <property type="protein sequence ID" value="ADD38245.1"/>
    <property type="molecule type" value="mRNA"/>
</dbReference>
<keyword evidence="2" id="KW-0677">Repeat</keyword>
<dbReference type="Gene3D" id="1.10.238.10">
    <property type="entry name" value="EF-hand"/>
    <property type="match status" value="2"/>
</dbReference>
<evidence type="ECO:0000256" key="5">
    <source>
        <dbReference type="ARBA" id="ARBA00023179"/>
    </source>
</evidence>
<feature type="domain" description="EF-hand" evidence="6">
    <location>
        <begin position="2"/>
        <end position="37"/>
    </location>
</feature>
<keyword evidence="4" id="KW-0505">Motor protein</keyword>
<keyword evidence="5" id="KW-0514">Muscle protein</keyword>
<dbReference type="PANTHER" id="PTHR23048">
    <property type="entry name" value="MYOSIN LIGHT CHAIN 1, 3"/>
    <property type="match status" value="1"/>
</dbReference>
<feature type="domain" description="EF-hand" evidence="6">
    <location>
        <begin position="77"/>
        <end position="112"/>
    </location>
</feature>
<evidence type="ECO:0000256" key="4">
    <source>
        <dbReference type="ARBA" id="ARBA00023175"/>
    </source>
</evidence>
<organism evidence="7">
    <name type="scientific">Lepeophtheirus salmonis</name>
    <name type="common">Salmon louse</name>
    <name type="synonym">Caligus salmonis</name>
    <dbReference type="NCBI Taxonomy" id="72036"/>
    <lineage>
        <taxon>Eukaryota</taxon>
        <taxon>Metazoa</taxon>
        <taxon>Ecdysozoa</taxon>
        <taxon>Arthropoda</taxon>
        <taxon>Crustacea</taxon>
        <taxon>Multicrustacea</taxon>
        <taxon>Hexanauplia</taxon>
        <taxon>Copepoda</taxon>
        <taxon>Siphonostomatoida</taxon>
        <taxon>Caligidae</taxon>
        <taxon>Lepeophtheirus</taxon>
    </lineage>
</organism>
<evidence type="ECO:0000313" key="8">
    <source>
        <dbReference type="EMBL" id="ADD38245.1"/>
    </source>
</evidence>
<evidence type="ECO:0000256" key="2">
    <source>
        <dbReference type="ARBA" id="ARBA00022737"/>
    </source>
</evidence>
<evidence type="ECO:0000313" key="7">
    <source>
        <dbReference type="EMBL" id="ACO12924.1"/>
    </source>
</evidence>
<dbReference type="GO" id="GO:0005859">
    <property type="term" value="C:muscle myosin complex"/>
    <property type="evidence" value="ECO:0007669"/>
    <property type="project" value="TreeGrafter"/>
</dbReference>
<dbReference type="EMBL" id="BT120807">
    <property type="protein sequence ID" value="ADD24447.1"/>
    <property type="molecule type" value="mRNA"/>
</dbReference>
<dbReference type="PANTHER" id="PTHR23048:SF33">
    <property type="entry name" value="MYOSIN LIGHT CHAIN ALKALI"/>
    <property type="match status" value="1"/>
</dbReference>
<sequence>MVDSDEVLKICDIYDWDGKGELDMFYLGDIMYALGLNITKKIMVGLGWQDEKEKKYCKFDEVVKLINEAHKTPDNCGTYHDYVELCKLYDKNENGTMMLAELENVISNLGDEVPKEDTAAVLAELCDAEDEDGFFPYTPFLDRLCGKA</sequence>
<proteinExistence type="evidence at transcript level"/>
<dbReference type="PROSITE" id="PS50222">
    <property type="entry name" value="EF_HAND_2"/>
    <property type="match status" value="2"/>
</dbReference>
<dbReference type="SUPFAM" id="SSF47473">
    <property type="entry name" value="EF-hand"/>
    <property type="match status" value="1"/>
</dbReference>
<dbReference type="EMBL" id="BT078500">
    <property type="protein sequence ID" value="ACO12924.1"/>
    <property type="molecule type" value="mRNA"/>
</dbReference>
<gene>
    <name evidence="7" type="primary">MLC1</name>
</gene>
<comment type="subunit">
    <text evidence="1">Myosin is a hexamer of 2 heavy chains and 4 light chains.</text>
</comment>
<evidence type="ECO:0000256" key="1">
    <source>
        <dbReference type="ARBA" id="ARBA00011445"/>
    </source>
</evidence>
<keyword evidence="3" id="KW-0518">Myosin</keyword>
<dbReference type="InterPro" id="IPR002048">
    <property type="entry name" value="EF_hand_dom"/>
</dbReference>
<dbReference type="AlphaFoldDB" id="C1BV71"/>
<dbReference type="InterPro" id="IPR011992">
    <property type="entry name" value="EF-hand-dom_pair"/>
</dbReference>
<protein>
    <submittedName>
        <fullName evidence="7">Myosin light chain alkali</fullName>
    </submittedName>
</protein>
<dbReference type="GO" id="GO:0005509">
    <property type="term" value="F:calcium ion binding"/>
    <property type="evidence" value="ECO:0007669"/>
    <property type="project" value="InterPro"/>
</dbReference>
<reference evidence="8" key="2">
    <citation type="submission" date="2010-03" db="EMBL/GenBank/DDBJ databases">
        <title>Atlantic Lepeophtheirus salmonis ESTs and full-length cDNAs.</title>
        <authorList>
            <person name="Yasuike M."/>
            <person name="von Schalburg K."/>
            <person name="Cooper G."/>
            <person name="Leong J."/>
            <person name="Nilsen F."/>
            <person name="Jones S.R.M."/>
            <person name="Koop B.F."/>
        </authorList>
    </citation>
    <scope>NUCLEOTIDE SEQUENCE</scope>
    <source>
        <strain evidence="8">Atlantic form</strain>
        <tissue evidence="8">Mixed tissue</tissue>
    </source>
</reference>
<evidence type="ECO:0000259" key="6">
    <source>
        <dbReference type="PROSITE" id="PS50222"/>
    </source>
</evidence>
<accession>C1BV71</accession>
<dbReference type="InterPro" id="IPR050230">
    <property type="entry name" value="CALM/Myosin/TropC-like"/>
</dbReference>
<name>C1BV71_LEPSM</name>
<dbReference type="OrthoDB" id="26525at2759"/>
<reference evidence="7" key="1">
    <citation type="submission" date="2009-06" db="EMBL/GenBank/DDBJ databases">
        <title>Lepeophtheirus salmonis ESTs and full-length cDNAs.</title>
        <authorList>
            <person name="Yasuike M."/>
            <person name="von Schalburg K."/>
            <person name="Cooper G."/>
            <person name="Leong J."/>
            <person name="Jones S.R.M."/>
            <person name="Koop B.F."/>
        </authorList>
    </citation>
    <scope>NUCLEOTIDE SEQUENCE</scope>
    <source>
        <strain evidence="7">Pacific form</strain>
        <tissue evidence="7">Whole</tissue>
    </source>
</reference>
<evidence type="ECO:0000256" key="3">
    <source>
        <dbReference type="ARBA" id="ARBA00023123"/>
    </source>
</evidence>